<keyword evidence="2" id="KW-1185">Reference proteome</keyword>
<accession>A0AAN7GZ64</accession>
<name>A0AAN7GZ64_9MYRT</name>
<evidence type="ECO:0000313" key="2">
    <source>
        <dbReference type="Proteomes" id="UP001345219"/>
    </source>
</evidence>
<comment type="caution">
    <text evidence="1">The sequence shown here is derived from an EMBL/GenBank/DDBJ whole genome shotgun (WGS) entry which is preliminary data.</text>
</comment>
<sequence>MEYLFTCSDGKMRNTIHRLCLGSSPHCSSFSVDKFIISYRKFNSQVIVWAEKITDIRLSVFCFVFFCIKNQYVLYFLQVQDDAEWIRGASFLFIPISVFELEVSLLQPALCFLSLFLQPAIQL</sequence>
<dbReference type="Proteomes" id="UP001345219">
    <property type="component" value="Chromosome 21"/>
</dbReference>
<evidence type="ECO:0000313" key="1">
    <source>
        <dbReference type="EMBL" id="KAK4750032.1"/>
    </source>
</evidence>
<proteinExistence type="predicted"/>
<protein>
    <submittedName>
        <fullName evidence="1">Uncharacterized protein</fullName>
    </submittedName>
</protein>
<gene>
    <name evidence="1" type="ORF">SAY87_027481</name>
</gene>
<reference evidence="1 2" key="1">
    <citation type="journal article" date="2023" name="Hortic Res">
        <title>Pangenome of water caltrop reveals structural variations and asymmetric subgenome divergence after allopolyploidization.</title>
        <authorList>
            <person name="Zhang X."/>
            <person name="Chen Y."/>
            <person name="Wang L."/>
            <person name="Yuan Y."/>
            <person name="Fang M."/>
            <person name="Shi L."/>
            <person name="Lu R."/>
            <person name="Comes H.P."/>
            <person name="Ma Y."/>
            <person name="Chen Y."/>
            <person name="Huang G."/>
            <person name="Zhou Y."/>
            <person name="Zheng Z."/>
            <person name="Qiu Y."/>
        </authorList>
    </citation>
    <scope>NUCLEOTIDE SEQUENCE [LARGE SCALE GENOMIC DNA]</scope>
    <source>
        <tissue evidence="1">Roots</tissue>
    </source>
</reference>
<organism evidence="1 2">
    <name type="scientific">Trapa incisa</name>
    <dbReference type="NCBI Taxonomy" id="236973"/>
    <lineage>
        <taxon>Eukaryota</taxon>
        <taxon>Viridiplantae</taxon>
        <taxon>Streptophyta</taxon>
        <taxon>Embryophyta</taxon>
        <taxon>Tracheophyta</taxon>
        <taxon>Spermatophyta</taxon>
        <taxon>Magnoliopsida</taxon>
        <taxon>eudicotyledons</taxon>
        <taxon>Gunneridae</taxon>
        <taxon>Pentapetalae</taxon>
        <taxon>rosids</taxon>
        <taxon>malvids</taxon>
        <taxon>Myrtales</taxon>
        <taxon>Lythraceae</taxon>
        <taxon>Trapa</taxon>
    </lineage>
</organism>
<dbReference type="AlphaFoldDB" id="A0AAN7GZ64"/>
<dbReference type="EMBL" id="JAXIOK010000018">
    <property type="protein sequence ID" value="KAK4750032.1"/>
    <property type="molecule type" value="Genomic_DNA"/>
</dbReference>